<keyword evidence="2 5" id="KW-0238">DNA-binding</keyword>
<gene>
    <name evidence="5" type="ORF">LEP1GSC058_2022</name>
</gene>
<dbReference type="SUPFAM" id="SSF46689">
    <property type="entry name" value="Homeodomain-like"/>
    <property type="match status" value="1"/>
</dbReference>
<dbReference type="SMART" id="SM00342">
    <property type="entry name" value="HTH_ARAC"/>
    <property type="match status" value="1"/>
</dbReference>
<comment type="caution">
    <text evidence="5">The sequence shown here is derived from an EMBL/GenBank/DDBJ whole genome shotgun (WGS) entry which is preliminary data.</text>
</comment>
<sequence>MKRTITSREGVGITASVRQKFELYLSRVVTELPTLVYIKKGIKTLRRDGFESIVREGEAVAIAGGQSFDVVNAPAAGDFEASWLAFHPNIIKQFGETQNSLKPIEIAFTMTSLKSGFLEAFELATESITTSRSIPSSIAAHRVSEVLLWLGEYGKRFHISSQVKLAYKVRSVLNSAPANDWSAANIASQMEISEATLRRKLALESVSFSELLIDVRMSHALSLLQSTDLSIGDIAKEVGYESASRFAVRFRNRFGHSPADFRRNKIQDERIGTIFDRV</sequence>
<dbReference type="Pfam" id="PF12833">
    <property type="entry name" value="HTH_18"/>
    <property type="match status" value="1"/>
</dbReference>
<dbReference type="RefSeq" id="WP_016548536.1">
    <property type="nucleotide sequence ID" value="NZ_AKWZ02000003.1"/>
</dbReference>
<dbReference type="GO" id="GO:0005829">
    <property type="term" value="C:cytosol"/>
    <property type="evidence" value="ECO:0007669"/>
    <property type="project" value="TreeGrafter"/>
</dbReference>
<organism evidence="5 6">
    <name type="scientific">Leptospira fainei serovar Hurstbridge str. BUT 6</name>
    <dbReference type="NCBI Taxonomy" id="1193011"/>
    <lineage>
        <taxon>Bacteria</taxon>
        <taxon>Pseudomonadati</taxon>
        <taxon>Spirochaetota</taxon>
        <taxon>Spirochaetia</taxon>
        <taxon>Leptospirales</taxon>
        <taxon>Leptospiraceae</taxon>
        <taxon>Leptospira</taxon>
    </lineage>
</organism>
<dbReference type="InterPro" id="IPR018060">
    <property type="entry name" value="HTH_AraC"/>
</dbReference>
<evidence type="ECO:0000256" key="3">
    <source>
        <dbReference type="ARBA" id="ARBA00023163"/>
    </source>
</evidence>
<dbReference type="GO" id="GO:0000976">
    <property type="term" value="F:transcription cis-regulatory region binding"/>
    <property type="evidence" value="ECO:0007669"/>
    <property type="project" value="TreeGrafter"/>
</dbReference>
<accession>S3V220</accession>
<dbReference type="InterPro" id="IPR020449">
    <property type="entry name" value="Tscrpt_reg_AraC-type_HTH"/>
</dbReference>
<evidence type="ECO:0000256" key="2">
    <source>
        <dbReference type="ARBA" id="ARBA00023125"/>
    </source>
</evidence>
<name>S3V220_9LEPT</name>
<keyword evidence="1" id="KW-0805">Transcription regulation</keyword>
<dbReference type="AlphaFoldDB" id="S3V220"/>
<dbReference type="GO" id="GO:0003700">
    <property type="term" value="F:DNA-binding transcription factor activity"/>
    <property type="evidence" value="ECO:0007669"/>
    <property type="project" value="InterPro"/>
</dbReference>
<keyword evidence="6" id="KW-1185">Reference proteome</keyword>
<evidence type="ECO:0000259" key="4">
    <source>
        <dbReference type="PROSITE" id="PS01124"/>
    </source>
</evidence>
<dbReference type="InterPro" id="IPR009057">
    <property type="entry name" value="Homeodomain-like_sf"/>
</dbReference>
<dbReference type="EMBL" id="AKWZ02000003">
    <property type="protein sequence ID" value="EPG75448.1"/>
    <property type="molecule type" value="Genomic_DNA"/>
</dbReference>
<dbReference type="PROSITE" id="PS01124">
    <property type="entry name" value="HTH_ARAC_FAMILY_2"/>
    <property type="match status" value="1"/>
</dbReference>
<dbReference type="OrthoDB" id="9803764at2"/>
<dbReference type="PANTHER" id="PTHR47894:SF4">
    <property type="entry name" value="HTH-TYPE TRANSCRIPTIONAL REGULATOR GADX"/>
    <property type="match status" value="1"/>
</dbReference>
<dbReference type="PRINTS" id="PR00032">
    <property type="entry name" value="HTHARAC"/>
</dbReference>
<dbReference type="STRING" id="1193011.LEP1GSC058_2022"/>
<dbReference type="Gene3D" id="1.10.10.60">
    <property type="entry name" value="Homeodomain-like"/>
    <property type="match status" value="1"/>
</dbReference>
<evidence type="ECO:0000313" key="6">
    <source>
        <dbReference type="Proteomes" id="UP000014540"/>
    </source>
</evidence>
<keyword evidence="3" id="KW-0804">Transcription</keyword>
<proteinExistence type="predicted"/>
<dbReference type="PANTHER" id="PTHR47894">
    <property type="entry name" value="HTH-TYPE TRANSCRIPTIONAL REGULATOR GADX"/>
    <property type="match status" value="1"/>
</dbReference>
<feature type="domain" description="HTH araC/xylS-type" evidence="4">
    <location>
        <begin position="167"/>
        <end position="264"/>
    </location>
</feature>
<reference evidence="5" key="1">
    <citation type="submission" date="2013-04" db="EMBL/GenBank/DDBJ databases">
        <authorList>
            <person name="Harkins D.M."/>
            <person name="Durkin A.S."/>
            <person name="Selengut J.D."/>
            <person name="Sanka R."/>
            <person name="DePew J."/>
            <person name="Purushe J."/>
            <person name="Ahmed A."/>
            <person name="van der Linden H."/>
            <person name="Goris M.G.A."/>
            <person name="Hartskeerl R.A."/>
            <person name="Vinetz J.M."/>
            <person name="Sutton G.G."/>
            <person name="Nelson W.C."/>
            <person name="Fouts D.E."/>
        </authorList>
    </citation>
    <scope>NUCLEOTIDE SEQUENCE [LARGE SCALE GENOMIC DNA]</scope>
    <source>
        <strain evidence="5">BUT 6</strain>
    </source>
</reference>
<dbReference type="Proteomes" id="UP000014540">
    <property type="component" value="Unassembled WGS sequence"/>
</dbReference>
<evidence type="ECO:0000313" key="5">
    <source>
        <dbReference type="EMBL" id="EPG75448.1"/>
    </source>
</evidence>
<protein>
    <submittedName>
        <fullName evidence="5">DNA-binding helix-turn-helix protein</fullName>
    </submittedName>
</protein>
<evidence type="ECO:0000256" key="1">
    <source>
        <dbReference type="ARBA" id="ARBA00023015"/>
    </source>
</evidence>